<dbReference type="EMBL" id="SJPT01000005">
    <property type="protein sequence ID" value="TWU22283.1"/>
    <property type="molecule type" value="Genomic_DNA"/>
</dbReference>
<dbReference type="InterPro" id="IPR000595">
    <property type="entry name" value="cNMP-bd_dom"/>
</dbReference>
<dbReference type="CDD" id="cd00038">
    <property type="entry name" value="CAP_ED"/>
    <property type="match status" value="1"/>
</dbReference>
<dbReference type="InterPro" id="IPR018490">
    <property type="entry name" value="cNMP-bd_dom_sf"/>
</dbReference>
<dbReference type="SMART" id="SM00100">
    <property type="entry name" value="cNMP"/>
    <property type="match status" value="1"/>
</dbReference>
<comment type="caution">
    <text evidence="2">The sequence shown here is derived from an EMBL/GenBank/DDBJ whole genome shotgun (WGS) entry which is preliminary data.</text>
</comment>
<dbReference type="Gene3D" id="2.60.120.10">
    <property type="entry name" value="Jelly Rolls"/>
    <property type="match status" value="1"/>
</dbReference>
<dbReference type="OrthoDB" id="290916at2"/>
<dbReference type="InterPro" id="IPR014710">
    <property type="entry name" value="RmlC-like_jellyroll"/>
</dbReference>
<evidence type="ECO:0000313" key="3">
    <source>
        <dbReference type="Proteomes" id="UP000316304"/>
    </source>
</evidence>
<gene>
    <name evidence="2" type="ORF">Pla52o_33390</name>
</gene>
<dbReference type="GO" id="GO:0003700">
    <property type="term" value="F:DNA-binding transcription factor activity"/>
    <property type="evidence" value="ECO:0007669"/>
    <property type="project" value="TreeGrafter"/>
</dbReference>
<sequence>MSLDELETLSLASELSPTSRTRLANLATIVAWPPQSLLFREGECHRYIYWIQQGRVRLEMSGTGGGAMAMLTVGPGDLLGWSALLGDQRMTATAITATATTLIALDADALQQLCDENHEIGYKVMQMIAKSISKRLLATRLQLLDLFQPPMASVDE</sequence>
<evidence type="ECO:0000313" key="2">
    <source>
        <dbReference type="EMBL" id="TWU22283.1"/>
    </source>
</evidence>
<keyword evidence="3" id="KW-1185">Reference proteome</keyword>
<dbReference type="PROSITE" id="PS50042">
    <property type="entry name" value="CNMP_BINDING_3"/>
    <property type="match status" value="1"/>
</dbReference>
<dbReference type="AlphaFoldDB" id="A0A5C6CBX9"/>
<dbReference type="RefSeq" id="WP_146595476.1">
    <property type="nucleotide sequence ID" value="NZ_SJPT01000005.1"/>
</dbReference>
<feature type="domain" description="Cyclic nucleotide-binding" evidence="1">
    <location>
        <begin position="11"/>
        <end position="131"/>
    </location>
</feature>
<dbReference type="GO" id="GO:0005829">
    <property type="term" value="C:cytosol"/>
    <property type="evidence" value="ECO:0007669"/>
    <property type="project" value="TreeGrafter"/>
</dbReference>
<evidence type="ECO:0000259" key="1">
    <source>
        <dbReference type="PROSITE" id="PS50042"/>
    </source>
</evidence>
<name>A0A5C6CBX9_9BACT</name>
<dbReference type="PANTHER" id="PTHR24567:SF74">
    <property type="entry name" value="HTH-TYPE TRANSCRIPTIONAL REGULATOR ARCR"/>
    <property type="match status" value="1"/>
</dbReference>
<reference evidence="2 3" key="1">
    <citation type="submission" date="2019-02" db="EMBL/GenBank/DDBJ databases">
        <title>Deep-cultivation of Planctomycetes and their phenomic and genomic characterization uncovers novel biology.</title>
        <authorList>
            <person name="Wiegand S."/>
            <person name="Jogler M."/>
            <person name="Boedeker C."/>
            <person name="Pinto D."/>
            <person name="Vollmers J."/>
            <person name="Rivas-Marin E."/>
            <person name="Kohn T."/>
            <person name="Peeters S.H."/>
            <person name="Heuer A."/>
            <person name="Rast P."/>
            <person name="Oberbeckmann S."/>
            <person name="Bunk B."/>
            <person name="Jeske O."/>
            <person name="Meyerdierks A."/>
            <person name="Storesund J.E."/>
            <person name="Kallscheuer N."/>
            <person name="Luecker S."/>
            <person name="Lage O.M."/>
            <person name="Pohl T."/>
            <person name="Merkel B.J."/>
            <person name="Hornburger P."/>
            <person name="Mueller R.-W."/>
            <person name="Bruemmer F."/>
            <person name="Labrenz M."/>
            <person name="Spormann A.M."/>
            <person name="Op Den Camp H."/>
            <person name="Overmann J."/>
            <person name="Amann R."/>
            <person name="Jetten M.S.M."/>
            <person name="Mascher T."/>
            <person name="Medema M.H."/>
            <person name="Devos D.P."/>
            <person name="Kaster A.-K."/>
            <person name="Ovreas L."/>
            <person name="Rohde M."/>
            <person name="Galperin M.Y."/>
            <person name="Jogler C."/>
        </authorList>
    </citation>
    <scope>NUCLEOTIDE SEQUENCE [LARGE SCALE GENOMIC DNA]</scope>
    <source>
        <strain evidence="2 3">Pla52o</strain>
    </source>
</reference>
<dbReference type="Pfam" id="PF00027">
    <property type="entry name" value="cNMP_binding"/>
    <property type="match status" value="1"/>
</dbReference>
<dbReference type="Proteomes" id="UP000316304">
    <property type="component" value="Unassembled WGS sequence"/>
</dbReference>
<dbReference type="SUPFAM" id="SSF51206">
    <property type="entry name" value="cAMP-binding domain-like"/>
    <property type="match status" value="1"/>
</dbReference>
<dbReference type="PANTHER" id="PTHR24567">
    <property type="entry name" value="CRP FAMILY TRANSCRIPTIONAL REGULATORY PROTEIN"/>
    <property type="match status" value="1"/>
</dbReference>
<dbReference type="InterPro" id="IPR050397">
    <property type="entry name" value="Env_Response_Regulators"/>
</dbReference>
<accession>A0A5C6CBX9</accession>
<protein>
    <submittedName>
        <fullName evidence="2">Transcriptional activator FtrB</fullName>
    </submittedName>
</protein>
<organism evidence="2 3">
    <name type="scientific">Novipirellula galeiformis</name>
    <dbReference type="NCBI Taxonomy" id="2528004"/>
    <lineage>
        <taxon>Bacteria</taxon>
        <taxon>Pseudomonadati</taxon>
        <taxon>Planctomycetota</taxon>
        <taxon>Planctomycetia</taxon>
        <taxon>Pirellulales</taxon>
        <taxon>Pirellulaceae</taxon>
        <taxon>Novipirellula</taxon>
    </lineage>
</organism>
<proteinExistence type="predicted"/>